<evidence type="ECO:0000313" key="3">
    <source>
        <dbReference type="Proteomes" id="UP000198642"/>
    </source>
</evidence>
<dbReference type="SUPFAM" id="SSF51735">
    <property type="entry name" value="NAD(P)-binding Rossmann-fold domains"/>
    <property type="match status" value="1"/>
</dbReference>
<reference evidence="2 3" key="1">
    <citation type="submission" date="2016-10" db="EMBL/GenBank/DDBJ databases">
        <authorList>
            <person name="de Groot N.N."/>
        </authorList>
    </citation>
    <scope>NUCLEOTIDE SEQUENCE [LARGE SCALE GENOMIC DNA]</scope>
    <source>
        <strain evidence="2 3">CGMCC 1.3702</strain>
    </source>
</reference>
<dbReference type="InterPro" id="IPR013149">
    <property type="entry name" value="ADH-like_C"/>
</dbReference>
<dbReference type="InterPro" id="IPR020843">
    <property type="entry name" value="ER"/>
</dbReference>
<name>A0A1I0YUX2_9BACI</name>
<dbReference type="Proteomes" id="UP000198642">
    <property type="component" value="Unassembled WGS sequence"/>
</dbReference>
<keyword evidence="3" id="KW-1185">Reference proteome</keyword>
<dbReference type="STRING" id="237679.SAMN04488072_108145"/>
<gene>
    <name evidence="2" type="ORF">SAMN04488072_108145</name>
</gene>
<organism evidence="2 3">
    <name type="scientific">Lentibacillus halodurans</name>
    <dbReference type="NCBI Taxonomy" id="237679"/>
    <lineage>
        <taxon>Bacteria</taxon>
        <taxon>Bacillati</taxon>
        <taxon>Bacillota</taxon>
        <taxon>Bacilli</taxon>
        <taxon>Bacillales</taxon>
        <taxon>Bacillaceae</taxon>
        <taxon>Lentibacillus</taxon>
    </lineage>
</organism>
<dbReference type="InterPro" id="IPR002364">
    <property type="entry name" value="Quin_OxRdtase/zeta-crystal_CS"/>
</dbReference>
<proteinExistence type="predicted"/>
<protein>
    <submittedName>
        <fullName evidence="2">NADPH:quinone reductase</fullName>
    </submittedName>
</protein>
<dbReference type="Gene3D" id="3.40.50.720">
    <property type="entry name" value="NAD(P)-binding Rossmann-like Domain"/>
    <property type="match status" value="1"/>
</dbReference>
<dbReference type="SMART" id="SM00829">
    <property type="entry name" value="PKS_ER"/>
    <property type="match status" value="1"/>
</dbReference>
<dbReference type="Gene3D" id="3.90.180.10">
    <property type="entry name" value="Medium-chain alcohol dehydrogenases, catalytic domain"/>
    <property type="match status" value="1"/>
</dbReference>
<dbReference type="PANTHER" id="PTHR43677">
    <property type="entry name" value="SHORT-CHAIN DEHYDROGENASE/REDUCTASE"/>
    <property type="match status" value="1"/>
</dbReference>
<feature type="domain" description="Enoyl reductase (ER)" evidence="1">
    <location>
        <begin position="3"/>
        <end position="245"/>
    </location>
</feature>
<dbReference type="Pfam" id="PF00107">
    <property type="entry name" value="ADH_zinc_N"/>
    <property type="match status" value="1"/>
</dbReference>
<dbReference type="PROSITE" id="PS01162">
    <property type="entry name" value="QOR_ZETA_CRYSTAL"/>
    <property type="match status" value="1"/>
</dbReference>
<dbReference type="EMBL" id="FOJW01000008">
    <property type="protein sequence ID" value="SFB16220.1"/>
    <property type="molecule type" value="Genomic_DNA"/>
</dbReference>
<dbReference type="GO" id="GO:0016491">
    <property type="term" value="F:oxidoreductase activity"/>
    <property type="evidence" value="ECO:0007669"/>
    <property type="project" value="InterPro"/>
</dbReference>
<evidence type="ECO:0000313" key="2">
    <source>
        <dbReference type="EMBL" id="SFB16220.1"/>
    </source>
</evidence>
<dbReference type="InterPro" id="IPR051397">
    <property type="entry name" value="Zn-ADH-like_protein"/>
</dbReference>
<accession>A0A1I0YUX2</accession>
<dbReference type="AlphaFoldDB" id="A0A1I0YUX2"/>
<evidence type="ECO:0000259" key="1">
    <source>
        <dbReference type="SMART" id="SM00829"/>
    </source>
</evidence>
<dbReference type="PANTHER" id="PTHR43677:SF4">
    <property type="entry name" value="QUINONE OXIDOREDUCTASE-LIKE PROTEIN 2"/>
    <property type="match status" value="1"/>
</dbReference>
<dbReference type="InterPro" id="IPR036291">
    <property type="entry name" value="NAD(P)-bd_dom_sf"/>
</dbReference>
<dbReference type="GO" id="GO:0008270">
    <property type="term" value="F:zinc ion binding"/>
    <property type="evidence" value="ECO:0007669"/>
    <property type="project" value="InterPro"/>
</dbReference>
<sequence length="248" mass="26263">MVDPAFYDRLGDDANPVGLLGSEVDGGFTQYAAVADSRAHDVTNSPLNDEQLACLPTAYGTAMGMLERAGIVKGDTILVTGASGGVGFALVQLASARGSRVVAITTSAKRDLVAESGTDAIVDREKSDLSAEISAAAPSGLDAVADVVGGNTFEWLLPLLRERGRWVIAGAVGGPVVTFDLRRIYLNNRLLIGSSMHTPSHFLKLIDEANEGRIQPRVAKTFKLTDIHKAQQVFRGRQHVGKVVILPS</sequence>